<dbReference type="AlphaFoldDB" id="A0A2N1MW95"/>
<feature type="region of interest" description="Disordered" evidence="1">
    <location>
        <begin position="1"/>
        <end position="63"/>
    </location>
</feature>
<proteinExistence type="predicted"/>
<reference evidence="2 3" key="1">
    <citation type="submission" date="2016-04" db="EMBL/GenBank/DDBJ databases">
        <title>Genome analyses suggest a sexual origin of heterokaryosis in a supposedly ancient asexual fungus.</title>
        <authorList>
            <person name="Ropars J."/>
            <person name="Sedzielewska K."/>
            <person name="Noel J."/>
            <person name="Charron P."/>
            <person name="Farinelli L."/>
            <person name="Marton T."/>
            <person name="Kruger M."/>
            <person name="Pelin A."/>
            <person name="Brachmann A."/>
            <person name="Corradi N."/>
        </authorList>
    </citation>
    <scope>NUCLEOTIDE SEQUENCE [LARGE SCALE GENOMIC DNA]</scope>
    <source>
        <strain evidence="2 3">C2</strain>
    </source>
</reference>
<evidence type="ECO:0000313" key="2">
    <source>
        <dbReference type="EMBL" id="PKK65860.1"/>
    </source>
</evidence>
<accession>A0A2N1MW95</accession>
<protein>
    <submittedName>
        <fullName evidence="2">Uncharacterized protein</fullName>
    </submittedName>
</protein>
<evidence type="ECO:0000313" key="3">
    <source>
        <dbReference type="Proteomes" id="UP000233469"/>
    </source>
</evidence>
<sequence length="63" mass="7491">SKEEHEELDELNNKFSERLDKMKDKEDNISKEVTTSEEKDKFNENKKRVVTTQGQREDDSDSE</sequence>
<gene>
    <name evidence="2" type="ORF">RhiirC2_785550</name>
</gene>
<comment type="caution">
    <text evidence="2">The sequence shown here is derived from an EMBL/GenBank/DDBJ whole genome shotgun (WGS) entry which is preliminary data.</text>
</comment>
<reference evidence="2 3" key="2">
    <citation type="submission" date="2017-10" db="EMBL/GenBank/DDBJ databases">
        <title>Extensive intraspecific genome diversity in a model arbuscular mycorrhizal fungus.</title>
        <authorList>
            <person name="Chen E.C.H."/>
            <person name="Morin E."/>
            <person name="Baudet D."/>
            <person name="Noel J."/>
            <person name="Ndikumana S."/>
            <person name="Charron P."/>
            <person name="St-Onge C."/>
            <person name="Giorgi J."/>
            <person name="Grigoriev I.V."/>
            <person name="Roux C."/>
            <person name="Martin F.M."/>
            <person name="Corradi N."/>
        </authorList>
    </citation>
    <scope>NUCLEOTIDE SEQUENCE [LARGE SCALE GENOMIC DNA]</scope>
    <source>
        <strain evidence="2 3">C2</strain>
    </source>
</reference>
<dbReference type="Proteomes" id="UP000233469">
    <property type="component" value="Unassembled WGS sequence"/>
</dbReference>
<name>A0A2N1MW95_9GLOM</name>
<organism evidence="2 3">
    <name type="scientific">Rhizophagus irregularis</name>
    <dbReference type="NCBI Taxonomy" id="588596"/>
    <lineage>
        <taxon>Eukaryota</taxon>
        <taxon>Fungi</taxon>
        <taxon>Fungi incertae sedis</taxon>
        <taxon>Mucoromycota</taxon>
        <taxon>Glomeromycotina</taxon>
        <taxon>Glomeromycetes</taxon>
        <taxon>Glomerales</taxon>
        <taxon>Glomeraceae</taxon>
        <taxon>Rhizophagus</taxon>
    </lineage>
</organism>
<dbReference type="VEuPathDB" id="FungiDB:RhiirA1_467424"/>
<dbReference type="VEuPathDB" id="FungiDB:RhiirFUN_026667"/>
<dbReference type="EMBL" id="LLXL01001183">
    <property type="protein sequence ID" value="PKK65860.1"/>
    <property type="molecule type" value="Genomic_DNA"/>
</dbReference>
<evidence type="ECO:0000256" key="1">
    <source>
        <dbReference type="SAM" id="MobiDB-lite"/>
    </source>
</evidence>
<feature type="compositionally biased region" description="Basic and acidic residues" evidence="1">
    <location>
        <begin position="1"/>
        <end position="47"/>
    </location>
</feature>
<feature type="non-terminal residue" evidence="2">
    <location>
        <position position="1"/>
    </location>
</feature>